<dbReference type="PANTHER" id="PTHR24321">
    <property type="entry name" value="DEHYDROGENASES, SHORT CHAIN"/>
    <property type="match status" value="1"/>
</dbReference>
<dbReference type="InterPro" id="IPR036291">
    <property type="entry name" value="NAD(P)-bd_dom_sf"/>
</dbReference>
<keyword evidence="2" id="KW-0560">Oxidoreductase</keyword>
<dbReference type="EMBL" id="CP043839">
    <property type="protein sequence ID" value="WOF13629.1"/>
    <property type="molecule type" value="Genomic_DNA"/>
</dbReference>
<dbReference type="PANTHER" id="PTHR24321:SF8">
    <property type="entry name" value="ESTRADIOL 17-BETA-DEHYDROGENASE 8-RELATED"/>
    <property type="match status" value="1"/>
</dbReference>
<dbReference type="InterPro" id="IPR020904">
    <property type="entry name" value="Sc_DH/Rdtase_CS"/>
</dbReference>
<dbReference type="Pfam" id="PF13561">
    <property type="entry name" value="adh_short_C2"/>
    <property type="match status" value="1"/>
</dbReference>
<dbReference type="AlphaFoldDB" id="A0A7X5YEV0"/>
<evidence type="ECO:0000313" key="6">
    <source>
        <dbReference type="Proteomes" id="UP001302374"/>
    </source>
</evidence>
<evidence type="ECO:0000313" key="5">
    <source>
        <dbReference type="Proteomes" id="UP000576368"/>
    </source>
</evidence>
<keyword evidence="6" id="KW-1185">Reference proteome</keyword>
<sequence>MECNPLNLRGRRYLVTGASSGIGKATSILLSRLGAELVLVDLNVDGLKCTQSLCPNSTYLLDINLTDSGAIKQKISDMVVDFGKLNGFAHIAGRPYIAPLKGVSENVCTEVYKLNTYAAIELAKIFTNRKVYAGEHGSVVLISSVYGVVGSAANVGYAMTKSGIIGITKALAMEFASKKIRFNCIAPGFIKTPMMDANVNSFDQDYLDTLNNLHPLGLGEPDDIAFAVAYLFSDMAKWVTGSVMNVDGGFTAQ</sequence>
<gene>
    <name evidence="4" type="ORF">F1644_15785</name>
    <name evidence="3" type="ORF">GGR15_003516</name>
</gene>
<dbReference type="Proteomes" id="UP000576368">
    <property type="component" value="Unassembled WGS sequence"/>
</dbReference>
<evidence type="ECO:0000313" key="4">
    <source>
        <dbReference type="EMBL" id="WOF13629.1"/>
    </source>
</evidence>
<proteinExistence type="inferred from homology"/>
<dbReference type="PRINTS" id="PR00080">
    <property type="entry name" value="SDRFAMILY"/>
</dbReference>
<evidence type="ECO:0000256" key="1">
    <source>
        <dbReference type="ARBA" id="ARBA00006484"/>
    </source>
</evidence>
<dbReference type="GO" id="GO:0016491">
    <property type="term" value="F:oxidoreductase activity"/>
    <property type="evidence" value="ECO:0007669"/>
    <property type="project" value="UniProtKB-KW"/>
</dbReference>
<dbReference type="GeneID" id="86892786"/>
<evidence type="ECO:0000313" key="3">
    <source>
        <dbReference type="EMBL" id="NJC19878.1"/>
    </source>
</evidence>
<dbReference type="PRINTS" id="PR00081">
    <property type="entry name" value="GDHRDH"/>
</dbReference>
<organism evidence="3 5">
    <name type="scientific">Butyricimonas paravirosa</name>
    <dbReference type="NCBI Taxonomy" id="1472417"/>
    <lineage>
        <taxon>Bacteria</taxon>
        <taxon>Pseudomonadati</taxon>
        <taxon>Bacteroidota</taxon>
        <taxon>Bacteroidia</taxon>
        <taxon>Bacteroidales</taxon>
        <taxon>Odoribacteraceae</taxon>
        <taxon>Butyricimonas</taxon>
    </lineage>
</organism>
<comment type="similarity">
    <text evidence="1">Belongs to the short-chain dehydrogenases/reductases (SDR) family.</text>
</comment>
<name>A0A7X5YEV0_9BACT</name>
<evidence type="ECO:0000256" key="2">
    <source>
        <dbReference type="ARBA" id="ARBA00023002"/>
    </source>
</evidence>
<dbReference type="EMBL" id="JAATLI010000013">
    <property type="protein sequence ID" value="NJC19878.1"/>
    <property type="molecule type" value="Genomic_DNA"/>
</dbReference>
<protein>
    <submittedName>
        <fullName evidence="3">NAD(P)-dependent dehydrogenase (Short-subunit alcohol dehydrogenase family)</fullName>
    </submittedName>
    <submittedName>
        <fullName evidence="4">SDR family oxidoreductase</fullName>
    </submittedName>
</protein>
<reference evidence="4 6" key="1">
    <citation type="submission" date="2019-09" db="EMBL/GenBank/DDBJ databases">
        <title>Butyricimonas paravirosa DSM 105722 (=214-4 = JCM 18677 = CCUG 65563).</title>
        <authorList>
            <person name="Le Roy T."/>
            <person name="Cani P.D."/>
        </authorList>
    </citation>
    <scope>NUCLEOTIDE SEQUENCE [LARGE SCALE GENOMIC DNA]</scope>
    <source>
        <strain evidence="4 6">DSM 105722</strain>
    </source>
</reference>
<dbReference type="PROSITE" id="PS00061">
    <property type="entry name" value="ADH_SHORT"/>
    <property type="match status" value="1"/>
</dbReference>
<reference evidence="3 5" key="2">
    <citation type="submission" date="2020-03" db="EMBL/GenBank/DDBJ databases">
        <title>Genomic Encyclopedia of Type Strains, Phase IV (KMG-IV): sequencing the most valuable type-strain genomes for metagenomic binning, comparative biology and taxonomic classification.</title>
        <authorList>
            <person name="Goeker M."/>
        </authorList>
    </citation>
    <scope>NUCLEOTIDE SEQUENCE [LARGE SCALE GENOMIC DNA]</scope>
    <source>
        <strain evidence="3 5">DSM 105722</strain>
    </source>
</reference>
<dbReference type="RefSeq" id="WP_168044507.1">
    <property type="nucleotide sequence ID" value="NZ_BMPA01000012.1"/>
</dbReference>
<accession>A0A7X5YEV0</accession>
<dbReference type="InterPro" id="IPR002347">
    <property type="entry name" value="SDR_fam"/>
</dbReference>
<dbReference type="Proteomes" id="UP001302374">
    <property type="component" value="Chromosome"/>
</dbReference>
<dbReference type="Gene3D" id="3.40.50.720">
    <property type="entry name" value="NAD(P)-binding Rossmann-like Domain"/>
    <property type="match status" value="1"/>
</dbReference>
<dbReference type="SUPFAM" id="SSF51735">
    <property type="entry name" value="NAD(P)-binding Rossmann-fold domains"/>
    <property type="match status" value="1"/>
</dbReference>